<sequence>MTYFILALPWKHTDYRCVELRKSTVLSTVTSVLSLIQS</sequence>
<name>A0A8S5UPQ8_9CAUD</name>
<evidence type="ECO:0000313" key="1">
    <source>
        <dbReference type="EMBL" id="DAF96394.1"/>
    </source>
</evidence>
<proteinExistence type="predicted"/>
<organism evidence="1">
    <name type="scientific">Podoviridae sp. ctG4L18</name>
    <dbReference type="NCBI Taxonomy" id="2825234"/>
    <lineage>
        <taxon>Viruses</taxon>
        <taxon>Duplodnaviria</taxon>
        <taxon>Heunggongvirae</taxon>
        <taxon>Uroviricota</taxon>
        <taxon>Caudoviricetes</taxon>
    </lineage>
</organism>
<protein>
    <submittedName>
        <fullName evidence="1">Uncharacterized protein</fullName>
    </submittedName>
</protein>
<dbReference type="EMBL" id="BK016114">
    <property type="protein sequence ID" value="DAF96394.1"/>
    <property type="molecule type" value="Genomic_DNA"/>
</dbReference>
<accession>A0A8S5UPQ8</accession>
<reference evidence="1" key="1">
    <citation type="journal article" date="2021" name="Proc. Natl. Acad. Sci. U.S.A.">
        <title>A Catalog of Tens of Thousands of Viruses from Human Metagenomes Reveals Hidden Associations with Chronic Diseases.</title>
        <authorList>
            <person name="Tisza M.J."/>
            <person name="Buck C.B."/>
        </authorList>
    </citation>
    <scope>NUCLEOTIDE SEQUENCE</scope>
    <source>
        <strain evidence="1">CtG4L18</strain>
    </source>
</reference>